<dbReference type="Proteomes" id="UP000729357">
    <property type="component" value="Unassembled WGS sequence"/>
</dbReference>
<name>A0A9P8JU47_AURME</name>
<evidence type="ECO:0000313" key="3">
    <source>
        <dbReference type="Proteomes" id="UP000729357"/>
    </source>
</evidence>
<evidence type="ECO:0000256" key="1">
    <source>
        <dbReference type="SAM" id="MobiDB-lite"/>
    </source>
</evidence>
<evidence type="ECO:0000313" key="2">
    <source>
        <dbReference type="EMBL" id="KAG9978703.1"/>
    </source>
</evidence>
<sequence length="364" mass="41138">MALPGIEGFKNVYEILEAVSAGDKVRLRRAARKIRLVLMCADDTCLSEEHRACLTAILGLLVTDWDEAEKFRLEAAQSYLHVRAKAALCCENAIARVENKLLHLLLEELNAKQNRYIPPGKTLKSIQVRNEREAKQNLQELGLEFRYPLLKKYPERAFAHSALKDVLEGRALEQKFNGFVEVEDADLLDFLFDGYFEALSEHHKMDALNDFDPDIDEAPIATFSKTETSTTVSQPKILSSEEAERKRAKNKKRNQRKRAADKIKKKENVAPVSVPPTVEANADPEVKLEASMALVKISSSSESPSSDNDALPKIKFVPQPKDKVWMRHPCLNSEACNDFFTQLQEAMLRVPTANLERRVYGSQT</sequence>
<gene>
    <name evidence="2" type="ORF">KCU98_g9249</name>
</gene>
<protein>
    <submittedName>
        <fullName evidence="2">Uncharacterized protein</fullName>
    </submittedName>
</protein>
<feature type="compositionally biased region" description="Basic residues" evidence="1">
    <location>
        <begin position="246"/>
        <end position="257"/>
    </location>
</feature>
<dbReference type="AlphaFoldDB" id="A0A9P8JU47"/>
<comment type="caution">
    <text evidence="2">The sequence shown here is derived from an EMBL/GenBank/DDBJ whole genome shotgun (WGS) entry which is preliminary data.</text>
</comment>
<dbReference type="EMBL" id="JAHFXS010001241">
    <property type="protein sequence ID" value="KAG9978703.1"/>
    <property type="molecule type" value="Genomic_DNA"/>
</dbReference>
<reference evidence="2" key="2">
    <citation type="submission" date="2021-08" db="EMBL/GenBank/DDBJ databases">
        <authorList>
            <person name="Gostincar C."/>
            <person name="Sun X."/>
            <person name="Song Z."/>
            <person name="Gunde-Cimerman N."/>
        </authorList>
    </citation>
    <scope>NUCLEOTIDE SEQUENCE</scope>
    <source>
        <strain evidence="2">EXF-9298</strain>
    </source>
</reference>
<feature type="compositionally biased region" description="Polar residues" evidence="1">
    <location>
        <begin position="225"/>
        <end position="237"/>
    </location>
</feature>
<reference evidence="2" key="1">
    <citation type="journal article" date="2021" name="J Fungi (Basel)">
        <title>Virulence traits and population genomics of the black yeast Aureobasidium melanogenum.</title>
        <authorList>
            <person name="Cernosa A."/>
            <person name="Sun X."/>
            <person name="Gostincar C."/>
            <person name="Fang C."/>
            <person name="Gunde-Cimerman N."/>
            <person name="Song Z."/>
        </authorList>
    </citation>
    <scope>NUCLEOTIDE SEQUENCE</scope>
    <source>
        <strain evidence="2">EXF-9298</strain>
    </source>
</reference>
<feature type="non-terminal residue" evidence="2">
    <location>
        <position position="1"/>
    </location>
</feature>
<proteinExistence type="predicted"/>
<keyword evidence="3" id="KW-1185">Reference proteome</keyword>
<feature type="region of interest" description="Disordered" evidence="1">
    <location>
        <begin position="225"/>
        <end position="266"/>
    </location>
</feature>
<accession>A0A9P8JU47</accession>
<organism evidence="2 3">
    <name type="scientific">Aureobasidium melanogenum</name>
    <name type="common">Aureobasidium pullulans var. melanogenum</name>
    <dbReference type="NCBI Taxonomy" id="46634"/>
    <lineage>
        <taxon>Eukaryota</taxon>
        <taxon>Fungi</taxon>
        <taxon>Dikarya</taxon>
        <taxon>Ascomycota</taxon>
        <taxon>Pezizomycotina</taxon>
        <taxon>Dothideomycetes</taxon>
        <taxon>Dothideomycetidae</taxon>
        <taxon>Dothideales</taxon>
        <taxon>Saccotheciaceae</taxon>
        <taxon>Aureobasidium</taxon>
    </lineage>
</organism>